<keyword evidence="2" id="KW-1185">Reference proteome</keyword>
<dbReference type="EMBL" id="JACAZH010000063">
    <property type="protein sequence ID" value="KAF7330715.1"/>
    <property type="molecule type" value="Genomic_DNA"/>
</dbReference>
<comment type="caution">
    <text evidence="1">The sequence shown here is derived from an EMBL/GenBank/DDBJ whole genome shotgun (WGS) entry which is preliminary data.</text>
</comment>
<evidence type="ECO:0000313" key="1">
    <source>
        <dbReference type="EMBL" id="KAF7330715.1"/>
    </source>
</evidence>
<name>A0A8H7CAZ2_9AGAR</name>
<dbReference type="Proteomes" id="UP000623467">
    <property type="component" value="Unassembled WGS sequence"/>
</dbReference>
<sequence length="144" mass="15568">MPPCSVTHIEGFRRGKSYKSTPAHFAYADGCLGIANPPTRHATGDSGVYRGTTGSWEREVVRAPSSEKISAPLLPRRHLRTRATNRVRLLAGPCALLRPASHNSPSTPTPPACGLTVLHRDDFPAAFSSMSIIELYALLAGFWS</sequence>
<protein>
    <submittedName>
        <fullName evidence="1">Uncharacterized protein</fullName>
    </submittedName>
</protein>
<organism evidence="1 2">
    <name type="scientific">Mycena sanguinolenta</name>
    <dbReference type="NCBI Taxonomy" id="230812"/>
    <lineage>
        <taxon>Eukaryota</taxon>
        <taxon>Fungi</taxon>
        <taxon>Dikarya</taxon>
        <taxon>Basidiomycota</taxon>
        <taxon>Agaricomycotina</taxon>
        <taxon>Agaricomycetes</taxon>
        <taxon>Agaricomycetidae</taxon>
        <taxon>Agaricales</taxon>
        <taxon>Marasmiineae</taxon>
        <taxon>Mycenaceae</taxon>
        <taxon>Mycena</taxon>
    </lineage>
</organism>
<accession>A0A8H7CAZ2</accession>
<gene>
    <name evidence="1" type="ORF">MSAN_02447200</name>
</gene>
<dbReference type="AlphaFoldDB" id="A0A8H7CAZ2"/>
<reference evidence="1" key="1">
    <citation type="submission" date="2020-05" db="EMBL/GenBank/DDBJ databases">
        <title>Mycena genomes resolve the evolution of fungal bioluminescence.</title>
        <authorList>
            <person name="Tsai I.J."/>
        </authorList>
    </citation>
    <scope>NUCLEOTIDE SEQUENCE</scope>
    <source>
        <strain evidence="1">160909Yilan</strain>
    </source>
</reference>
<proteinExistence type="predicted"/>
<evidence type="ECO:0000313" key="2">
    <source>
        <dbReference type="Proteomes" id="UP000623467"/>
    </source>
</evidence>